<reference evidence="11" key="1">
    <citation type="submission" date="2012-03" db="EMBL/GenBank/DDBJ databases">
        <title>Functional metagenomics reveals considerable lignocellulase gene clusters in the gut microbiome of a wood-feeding higher termite.</title>
        <authorList>
            <person name="Liu N."/>
        </authorList>
    </citation>
    <scope>NUCLEOTIDE SEQUENCE</scope>
</reference>
<comment type="catalytic activity">
    <reaction evidence="1 9">
        <text>Endohydrolysis of (1-&gt;4)-beta-D-xylosidic linkages in xylans.</text>
        <dbReference type="EC" id="3.2.1.8"/>
    </reaction>
</comment>
<sequence>MYLLYLYDIIPNMETNLNHRKAAVELRLIKEDGSPAANHEIKISQKTHQFLFGCGGFDAVELAGGLPDGKAITDERKAFLEDKLEKIFSLHNFATLPFYLGRYEPVEGKPDENRLKAAARLLNGRKIKTKGHPLCWHTVCAEWLMNYSNSEILKKVIERVERDVGAFAGIIDTWDVINEVVIMPIFDKYDNAVTRICKEYGQIRIVKEVFEAAKRANPNATLLLNDFDMSADYEVLIEKCLDAGIPIDVIGLQSHQHQGYWGADKVHDVLKRFSRFGKPLHFTENTLISGDIMPPHIVDLNDWQVEDWPTNAQGEERQARQMTEMYEILFSHPSVEAITNWSPADNAWLHAPAGLLRTDNSEKPSYLALKNKIWNEWRTELTAKSDANGKVKIEGFKGGYEASCVGKTAAFELDGKTASLEVKL</sequence>
<dbReference type="Gene3D" id="3.20.20.80">
    <property type="entry name" value="Glycosidases"/>
    <property type="match status" value="1"/>
</dbReference>
<evidence type="ECO:0000256" key="8">
    <source>
        <dbReference type="ARBA" id="ARBA00023326"/>
    </source>
</evidence>
<dbReference type="AlphaFoldDB" id="A0A806KHD5"/>
<evidence type="ECO:0000256" key="9">
    <source>
        <dbReference type="RuleBase" id="RU361174"/>
    </source>
</evidence>
<evidence type="ECO:0000256" key="7">
    <source>
        <dbReference type="ARBA" id="ARBA00023295"/>
    </source>
</evidence>
<dbReference type="PRINTS" id="PR00134">
    <property type="entry name" value="GLHYDRLASE10"/>
</dbReference>
<keyword evidence="3 11" id="KW-0858">Xylan degradation</keyword>
<name>A0A806KHD5_9BACT</name>
<keyword evidence="6 9" id="KW-0119">Carbohydrate metabolism</keyword>
<dbReference type="Pfam" id="PF00331">
    <property type="entry name" value="Glyco_hydro_10"/>
    <property type="match status" value="1"/>
</dbReference>
<evidence type="ECO:0000256" key="3">
    <source>
        <dbReference type="ARBA" id="ARBA00022651"/>
    </source>
</evidence>
<keyword evidence="8 9" id="KW-0624">Polysaccharide degradation</keyword>
<dbReference type="InterPro" id="IPR044846">
    <property type="entry name" value="GH10"/>
</dbReference>
<dbReference type="PROSITE" id="PS51760">
    <property type="entry name" value="GH10_2"/>
    <property type="match status" value="1"/>
</dbReference>
<evidence type="ECO:0000256" key="5">
    <source>
        <dbReference type="ARBA" id="ARBA00022801"/>
    </source>
</evidence>
<dbReference type="SUPFAM" id="SSF51445">
    <property type="entry name" value="(Trans)glycosidases"/>
    <property type="match status" value="1"/>
</dbReference>
<evidence type="ECO:0000256" key="4">
    <source>
        <dbReference type="ARBA" id="ARBA00022729"/>
    </source>
</evidence>
<feature type="domain" description="GH10" evidence="10">
    <location>
        <begin position="69"/>
        <end position="372"/>
    </location>
</feature>
<accession>A0A806KHD5</accession>
<dbReference type="InterPro" id="IPR017853">
    <property type="entry name" value="GH"/>
</dbReference>
<evidence type="ECO:0000313" key="11">
    <source>
        <dbReference type="EMBL" id="AGS52394.1"/>
    </source>
</evidence>
<protein>
    <recommendedName>
        <fullName evidence="9">Beta-xylanase</fullName>
        <ecNumber evidence="9">3.2.1.8</ecNumber>
    </recommendedName>
</protein>
<evidence type="ECO:0000256" key="1">
    <source>
        <dbReference type="ARBA" id="ARBA00000681"/>
    </source>
</evidence>
<dbReference type="EMBL" id="JQ844191">
    <property type="protein sequence ID" value="AGS52394.1"/>
    <property type="molecule type" value="Genomic_DNA"/>
</dbReference>
<dbReference type="GO" id="GO:0045493">
    <property type="term" value="P:xylan catabolic process"/>
    <property type="evidence" value="ECO:0007669"/>
    <property type="project" value="UniProtKB-KW"/>
</dbReference>
<keyword evidence="5 9" id="KW-0378">Hydrolase</keyword>
<dbReference type="GO" id="GO:0031176">
    <property type="term" value="F:endo-1,4-beta-xylanase activity"/>
    <property type="evidence" value="ECO:0007669"/>
    <property type="project" value="UniProtKB-EC"/>
</dbReference>
<comment type="similarity">
    <text evidence="2 9">Belongs to the glycosyl hydrolase 10 (cellulase F) family.</text>
</comment>
<proteinExistence type="inferred from homology"/>
<dbReference type="PANTHER" id="PTHR31490:SF88">
    <property type="entry name" value="BETA-XYLANASE"/>
    <property type="match status" value="1"/>
</dbReference>
<dbReference type="InterPro" id="IPR001000">
    <property type="entry name" value="GH10_dom"/>
</dbReference>
<evidence type="ECO:0000256" key="6">
    <source>
        <dbReference type="ARBA" id="ARBA00023277"/>
    </source>
</evidence>
<evidence type="ECO:0000256" key="2">
    <source>
        <dbReference type="ARBA" id="ARBA00007495"/>
    </source>
</evidence>
<evidence type="ECO:0000259" key="10">
    <source>
        <dbReference type="PROSITE" id="PS51760"/>
    </source>
</evidence>
<keyword evidence="7 9" id="KW-0326">Glycosidase</keyword>
<dbReference type="PANTHER" id="PTHR31490">
    <property type="entry name" value="GLYCOSYL HYDROLASE"/>
    <property type="match status" value="1"/>
</dbReference>
<keyword evidence="4" id="KW-0732">Signal</keyword>
<dbReference type="EC" id="3.2.1.8" evidence="9"/>
<dbReference type="SMART" id="SM00633">
    <property type="entry name" value="Glyco_10"/>
    <property type="match status" value="1"/>
</dbReference>
<organism evidence="11">
    <name type="scientific">uncultured bacterium contig00077</name>
    <dbReference type="NCBI Taxonomy" id="1181555"/>
    <lineage>
        <taxon>Bacteria</taxon>
        <taxon>environmental samples</taxon>
    </lineage>
</organism>